<reference evidence="3" key="1">
    <citation type="journal article" date="2015" name="Nat. Genet.">
        <title>The genome and transcriptome of the zoonotic hookworm Ancylostoma ceylanicum identify infection-specific gene families.</title>
        <authorList>
            <person name="Schwarz E.M."/>
            <person name="Hu Y."/>
            <person name="Antoshechkin I."/>
            <person name="Miller M.M."/>
            <person name="Sternberg P.W."/>
            <person name="Aroian R.V."/>
        </authorList>
    </citation>
    <scope>NUCLEOTIDE SEQUENCE</scope>
    <source>
        <strain evidence="3">HY135</strain>
    </source>
</reference>
<sequence length="88" mass="9860">MEVRVDGPLLHHLRFADDIALVTPTISQAERMLADFDDVYGKVSLQLNPTKTMFMRNGCVPDAPFSLNGTTISEWIPSSTVVESWHLE</sequence>
<proteinExistence type="predicted"/>
<protein>
    <recommendedName>
        <fullName evidence="1">Reverse transcriptase domain-containing protein</fullName>
    </recommendedName>
</protein>
<name>A0A016UVW2_9BILA</name>
<evidence type="ECO:0000313" key="3">
    <source>
        <dbReference type="Proteomes" id="UP000024635"/>
    </source>
</evidence>
<accession>A0A016UVW2</accession>
<feature type="domain" description="Reverse transcriptase" evidence="1">
    <location>
        <begin position="1"/>
        <end position="72"/>
    </location>
</feature>
<organism evidence="2 3">
    <name type="scientific">Ancylostoma ceylanicum</name>
    <dbReference type="NCBI Taxonomy" id="53326"/>
    <lineage>
        <taxon>Eukaryota</taxon>
        <taxon>Metazoa</taxon>
        <taxon>Ecdysozoa</taxon>
        <taxon>Nematoda</taxon>
        <taxon>Chromadorea</taxon>
        <taxon>Rhabditida</taxon>
        <taxon>Rhabditina</taxon>
        <taxon>Rhabditomorpha</taxon>
        <taxon>Strongyloidea</taxon>
        <taxon>Ancylostomatidae</taxon>
        <taxon>Ancylostomatinae</taxon>
        <taxon>Ancylostoma</taxon>
    </lineage>
</organism>
<dbReference type="Proteomes" id="UP000024635">
    <property type="component" value="Unassembled WGS sequence"/>
</dbReference>
<comment type="caution">
    <text evidence="2">The sequence shown here is derived from an EMBL/GenBank/DDBJ whole genome shotgun (WGS) entry which is preliminary data.</text>
</comment>
<dbReference type="EMBL" id="JARK01001360">
    <property type="protein sequence ID" value="EYC19360.1"/>
    <property type="molecule type" value="Genomic_DNA"/>
</dbReference>
<evidence type="ECO:0000259" key="1">
    <source>
        <dbReference type="PROSITE" id="PS50878"/>
    </source>
</evidence>
<dbReference type="AlphaFoldDB" id="A0A016UVW2"/>
<keyword evidence="3" id="KW-1185">Reference proteome</keyword>
<gene>
    <name evidence="2" type="primary">Acey_s0024.g1041</name>
    <name evidence="2" type="ORF">Y032_0024g1041</name>
</gene>
<dbReference type="PROSITE" id="PS50878">
    <property type="entry name" value="RT_POL"/>
    <property type="match status" value="1"/>
</dbReference>
<evidence type="ECO:0000313" key="2">
    <source>
        <dbReference type="EMBL" id="EYC19360.1"/>
    </source>
</evidence>
<dbReference type="InterPro" id="IPR000477">
    <property type="entry name" value="RT_dom"/>
</dbReference>